<reference evidence="2 3" key="1">
    <citation type="journal article" date="2015" name="Nature">
        <title>rRNA introns, odd ribosomes, and small enigmatic genomes across a large radiation of phyla.</title>
        <authorList>
            <person name="Brown C.T."/>
            <person name="Hug L.A."/>
            <person name="Thomas B.C."/>
            <person name="Sharon I."/>
            <person name="Castelle C.J."/>
            <person name="Singh A."/>
            <person name="Wilkins M.J."/>
            <person name="Williams K.H."/>
            <person name="Banfield J.F."/>
        </authorList>
    </citation>
    <scope>NUCLEOTIDE SEQUENCE [LARGE SCALE GENOMIC DNA]</scope>
</reference>
<dbReference type="Pfam" id="PF00583">
    <property type="entry name" value="Acetyltransf_1"/>
    <property type="match status" value="1"/>
</dbReference>
<dbReference type="CDD" id="cd04301">
    <property type="entry name" value="NAT_SF"/>
    <property type="match status" value="1"/>
</dbReference>
<dbReference type="InterPro" id="IPR016181">
    <property type="entry name" value="Acyl_CoA_acyltransferase"/>
</dbReference>
<accession>A0A0G0BX97</accession>
<protein>
    <recommendedName>
        <fullName evidence="1">N-acetyltransferase domain-containing protein</fullName>
    </recommendedName>
</protein>
<evidence type="ECO:0000313" key="3">
    <source>
        <dbReference type="Proteomes" id="UP000034127"/>
    </source>
</evidence>
<dbReference type="PROSITE" id="PS51186">
    <property type="entry name" value="GNAT"/>
    <property type="match status" value="1"/>
</dbReference>
<dbReference type="InterPro" id="IPR000182">
    <property type="entry name" value="GNAT_dom"/>
</dbReference>
<organism evidence="2 3">
    <name type="scientific">Candidatus Roizmanbacteria bacterium GW2011_GWC2_35_12</name>
    <dbReference type="NCBI Taxonomy" id="1618485"/>
    <lineage>
        <taxon>Bacteria</taxon>
        <taxon>Candidatus Roizmaniibacteriota</taxon>
    </lineage>
</organism>
<dbReference type="Gene3D" id="3.40.630.30">
    <property type="match status" value="1"/>
</dbReference>
<evidence type="ECO:0000259" key="1">
    <source>
        <dbReference type="PROSITE" id="PS51186"/>
    </source>
</evidence>
<gene>
    <name evidence="2" type="ORF">UR63_C0002G0016</name>
</gene>
<sequence>MGKKFYSDRVLSKEIISKHVDRLIKPTNSGLGAILIAEINKKCIGYVAGSVHNNFLNITPIFYINDLGIDENYLNKGIGTSLLQEIEKLAREEYKLTKSMIGVISGNDRMENLYKRLGYSPYELELVKTL</sequence>
<evidence type="ECO:0000313" key="2">
    <source>
        <dbReference type="EMBL" id="KKP68441.1"/>
    </source>
</evidence>
<dbReference type="Proteomes" id="UP000034127">
    <property type="component" value="Unassembled WGS sequence"/>
</dbReference>
<name>A0A0G0BX97_9BACT</name>
<dbReference type="SUPFAM" id="SSF55729">
    <property type="entry name" value="Acyl-CoA N-acyltransferases (Nat)"/>
    <property type="match status" value="1"/>
</dbReference>
<dbReference type="EMBL" id="LBPX01000002">
    <property type="protein sequence ID" value="KKP68441.1"/>
    <property type="molecule type" value="Genomic_DNA"/>
</dbReference>
<proteinExistence type="predicted"/>
<feature type="domain" description="N-acetyltransferase" evidence="1">
    <location>
        <begin position="1"/>
        <end position="130"/>
    </location>
</feature>
<comment type="caution">
    <text evidence="2">The sequence shown here is derived from an EMBL/GenBank/DDBJ whole genome shotgun (WGS) entry which is preliminary data.</text>
</comment>
<dbReference type="GO" id="GO:0016747">
    <property type="term" value="F:acyltransferase activity, transferring groups other than amino-acyl groups"/>
    <property type="evidence" value="ECO:0007669"/>
    <property type="project" value="InterPro"/>
</dbReference>
<dbReference type="AlphaFoldDB" id="A0A0G0BX97"/>